<name>A0A6C2CBH9_9LACO</name>
<evidence type="ECO:0000313" key="3">
    <source>
        <dbReference type="EMBL" id="TYC51066.1"/>
    </source>
</evidence>
<evidence type="ECO:0008006" key="5">
    <source>
        <dbReference type="Google" id="ProtNLM"/>
    </source>
</evidence>
<dbReference type="AlphaFoldDB" id="A0A6C2CBH9"/>
<protein>
    <recommendedName>
        <fullName evidence="5">DUF4315 family protein</fullName>
    </recommendedName>
</protein>
<accession>A0A6C2CBH9</accession>
<feature type="region of interest" description="Disordered" evidence="2">
    <location>
        <begin position="67"/>
        <end position="90"/>
    </location>
</feature>
<gene>
    <name evidence="3" type="ORF">ESZ50_00595</name>
</gene>
<reference evidence="3 4" key="1">
    <citation type="submission" date="2019-01" db="EMBL/GenBank/DDBJ databases">
        <title>Weissella sp. nov., a novel lactic acid bacterium isolated from animal feces.</title>
        <authorList>
            <person name="Wang L.-T."/>
        </authorList>
    </citation>
    <scope>NUCLEOTIDE SEQUENCE [LARGE SCALE GENOMIC DNA]</scope>
    <source>
        <strain evidence="3 4">8H-2</strain>
    </source>
</reference>
<keyword evidence="4" id="KW-1185">Reference proteome</keyword>
<sequence length="90" mass="10165">MATVNAKNKLKKKLEQLNVAQEKVNELAEITKQAKDEYLIELMGILQTNLETDDLDEIERFVRSVRPLPKSQDQASHMESGAGMEVNHGN</sequence>
<organism evidence="3 4">
    <name type="scientific">Weissella muntiaci</name>
    <dbReference type="NCBI Taxonomy" id="2508881"/>
    <lineage>
        <taxon>Bacteria</taxon>
        <taxon>Bacillati</taxon>
        <taxon>Bacillota</taxon>
        <taxon>Bacilli</taxon>
        <taxon>Lactobacillales</taxon>
        <taxon>Lactobacillaceae</taxon>
        <taxon>Weissella</taxon>
    </lineage>
</organism>
<comment type="caution">
    <text evidence="3">The sequence shown here is derived from an EMBL/GenBank/DDBJ whole genome shotgun (WGS) entry which is preliminary data.</text>
</comment>
<proteinExistence type="predicted"/>
<feature type="coiled-coil region" evidence="1">
    <location>
        <begin position="3"/>
        <end position="37"/>
    </location>
</feature>
<dbReference type="RefSeq" id="WP_148621652.1">
    <property type="nucleotide sequence ID" value="NZ_SDGZ01000003.1"/>
</dbReference>
<evidence type="ECO:0000256" key="1">
    <source>
        <dbReference type="SAM" id="Coils"/>
    </source>
</evidence>
<evidence type="ECO:0000313" key="4">
    <source>
        <dbReference type="Proteomes" id="UP000371977"/>
    </source>
</evidence>
<dbReference type="Proteomes" id="UP000371977">
    <property type="component" value="Unassembled WGS sequence"/>
</dbReference>
<evidence type="ECO:0000256" key="2">
    <source>
        <dbReference type="SAM" id="MobiDB-lite"/>
    </source>
</evidence>
<keyword evidence="1" id="KW-0175">Coiled coil</keyword>
<dbReference type="EMBL" id="SDGZ01000003">
    <property type="protein sequence ID" value="TYC51066.1"/>
    <property type="molecule type" value="Genomic_DNA"/>
</dbReference>